<reference evidence="4 5" key="1">
    <citation type="submission" date="2019-07" db="EMBL/GenBank/DDBJ databases">
        <title>Genome sequencing of 100 strains of the haloalkaliphilic chemolithoautotrophic sulfur-oxidizing bacterium Thioalkalivibrio.</title>
        <authorList>
            <person name="Muyzer G."/>
        </authorList>
    </citation>
    <scope>NUCLEOTIDE SEQUENCE [LARGE SCALE GENOMIC DNA]</scope>
    <source>
        <strain evidence="4 5">ASO4-4</strain>
    </source>
</reference>
<dbReference type="PROSITE" id="PS50977">
    <property type="entry name" value="HTH_TETR_2"/>
    <property type="match status" value="1"/>
</dbReference>
<gene>
    <name evidence="4" type="ORF">LZ24_01751</name>
</gene>
<keyword evidence="5" id="KW-1185">Reference proteome</keyword>
<evidence type="ECO:0000313" key="4">
    <source>
        <dbReference type="EMBL" id="TWI71735.1"/>
    </source>
</evidence>
<keyword evidence="1 2" id="KW-0238">DNA-binding</keyword>
<organism evidence="4 5">
    <name type="scientific">Desulfobotulus alkaliphilus</name>
    <dbReference type="NCBI Taxonomy" id="622671"/>
    <lineage>
        <taxon>Bacteria</taxon>
        <taxon>Pseudomonadati</taxon>
        <taxon>Thermodesulfobacteriota</taxon>
        <taxon>Desulfobacteria</taxon>
        <taxon>Desulfobacterales</taxon>
        <taxon>Desulfobacteraceae</taxon>
        <taxon>Desulfobotulus</taxon>
    </lineage>
</organism>
<dbReference type="SUPFAM" id="SSF46689">
    <property type="entry name" value="Homeodomain-like"/>
    <property type="match status" value="1"/>
</dbReference>
<name>A0A562RRL6_9BACT</name>
<dbReference type="SUPFAM" id="SSF48498">
    <property type="entry name" value="Tetracyclin repressor-like, C-terminal domain"/>
    <property type="match status" value="1"/>
</dbReference>
<feature type="domain" description="HTH tetR-type" evidence="3">
    <location>
        <begin position="9"/>
        <end position="69"/>
    </location>
</feature>
<accession>A0A562RRL6</accession>
<feature type="DNA-binding region" description="H-T-H motif" evidence="2">
    <location>
        <begin position="32"/>
        <end position="51"/>
    </location>
</feature>
<dbReference type="Proteomes" id="UP000318307">
    <property type="component" value="Unassembled WGS sequence"/>
</dbReference>
<protein>
    <submittedName>
        <fullName evidence="4">TetR family transcriptional regulator</fullName>
    </submittedName>
</protein>
<dbReference type="PANTHER" id="PTHR43479:SF11">
    <property type="entry name" value="ACREF_ENVCD OPERON REPRESSOR-RELATED"/>
    <property type="match status" value="1"/>
</dbReference>
<dbReference type="Pfam" id="PF00440">
    <property type="entry name" value="TetR_N"/>
    <property type="match status" value="1"/>
</dbReference>
<dbReference type="Gene3D" id="1.10.357.10">
    <property type="entry name" value="Tetracycline Repressor, domain 2"/>
    <property type="match status" value="1"/>
</dbReference>
<dbReference type="AlphaFoldDB" id="A0A562RRL6"/>
<evidence type="ECO:0000256" key="1">
    <source>
        <dbReference type="ARBA" id="ARBA00023125"/>
    </source>
</evidence>
<evidence type="ECO:0000256" key="2">
    <source>
        <dbReference type="PROSITE-ProRule" id="PRU00335"/>
    </source>
</evidence>
<dbReference type="Gene3D" id="1.10.10.60">
    <property type="entry name" value="Homeodomain-like"/>
    <property type="match status" value="1"/>
</dbReference>
<dbReference type="InterPro" id="IPR050624">
    <property type="entry name" value="HTH-type_Tx_Regulator"/>
</dbReference>
<dbReference type="InterPro" id="IPR001647">
    <property type="entry name" value="HTH_TetR"/>
</dbReference>
<dbReference type="EMBL" id="VLLC01000012">
    <property type="protein sequence ID" value="TWI71735.1"/>
    <property type="molecule type" value="Genomic_DNA"/>
</dbReference>
<proteinExistence type="predicted"/>
<dbReference type="InterPro" id="IPR009057">
    <property type="entry name" value="Homeodomain-like_sf"/>
</dbReference>
<dbReference type="GO" id="GO:0003677">
    <property type="term" value="F:DNA binding"/>
    <property type="evidence" value="ECO:0007669"/>
    <property type="project" value="UniProtKB-UniRule"/>
</dbReference>
<dbReference type="RefSeq" id="WP_144684577.1">
    <property type="nucleotide sequence ID" value="NZ_VLLC01000012.1"/>
</dbReference>
<comment type="caution">
    <text evidence="4">The sequence shown here is derived from an EMBL/GenBank/DDBJ whole genome shotgun (WGS) entry which is preliminary data.</text>
</comment>
<dbReference type="InterPro" id="IPR036271">
    <property type="entry name" value="Tet_transcr_reg_TetR-rel_C_sf"/>
</dbReference>
<sequence>MSVTASHKATTRQNILDAAIAIFREKGFQKTRVSDIVSAAGLAQGTFYLYFKSKEDIAREICKSFMDSFSGIVEADHNIFESRTHIELHNRLRKMIFSALKVFKNNAEAAEIVLREGIGQGGLFKELYENLIIRFIELLGERIANGRSQNMLGIPNPDTAAVFIVGLVERSFFFFMVMRKDLNIDAIADDMTSFILHGLDLRPQQ</sequence>
<evidence type="ECO:0000259" key="3">
    <source>
        <dbReference type="PROSITE" id="PS50977"/>
    </source>
</evidence>
<dbReference type="OrthoDB" id="9793734at2"/>
<dbReference type="PRINTS" id="PR00455">
    <property type="entry name" value="HTHTETR"/>
</dbReference>
<evidence type="ECO:0000313" key="5">
    <source>
        <dbReference type="Proteomes" id="UP000318307"/>
    </source>
</evidence>
<dbReference type="PANTHER" id="PTHR43479">
    <property type="entry name" value="ACREF/ENVCD OPERON REPRESSOR-RELATED"/>
    <property type="match status" value="1"/>
</dbReference>